<reference evidence="7 8" key="1">
    <citation type="submission" date="2024-04" db="EMBL/GenBank/DDBJ databases">
        <title>Phyllosticta paracitricarpa is synonymous to the EU quarantine fungus P. citricarpa based on phylogenomic analyses.</title>
        <authorList>
            <consortium name="Lawrence Berkeley National Laboratory"/>
            <person name="Van Ingen-Buijs V.A."/>
            <person name="Van Westerhoven A.C."/>
            <person name="Haridas S."/>
            <person name="Skiadas P."/>
            <person name="Martin F."/>
            <person name="Groenewald J.Z."/>
            <person name="Crous P.W."/>
            <person name="Seidl M.F."/>
        </authorList>
    </citation>
    <scope>NUCLEOTIDE SEQUENCE [LARGE SCALE GENOMIC DNA]</scope>
    <source>
        <strain evidence="7 8">CBS 122670</strain>
    </source>
</reference>
<dbReference type="InterPro" id="IPR014001">
    <property type="entry name" value="Helicase_ATP-bd"/>
</dbReference>
<evidence type="ECO:0000259" key="5">
    <source>
        <dbReference type="PROSITE" id="PS51192"/>
    </source>
</evidence>
<evidence type="ECO:0000313" key="7">
    <source>
        <dbReference type="EMBL" id="KAK7543878.1"/>
    </source>
</evidence>
<dbReference type="Proteomes" id="UP001365128">
    <property type="component" value="Unassembled WGS sequence"/>
</dbReference>
<evidence type="ECO:0000256" key="4">
    <source>
        <dbReference type="SAM" id="MobiDB-lite"/>
    </source>
</evidence>
<dbReference type="CDD" id="cd18793">
    <property type="entry name" value="SF2_C_SNF"/>
    <property type="match status" value="1"/>
</dbReference>
<keyword evidence="2" id="KW-0378">Hydrolase</keyword>
<dbReference type="SMART" id="SM00487">
    <property type="entry name" value="DEXDc"/>
    <property type="match status" value="1"/>
</dbReference>
<keyword evidence="8" id="KW-1185">Reference proteome</keyword>
<dbReference type="InterPro" id="IPR049730">
    <property type="entry name" value="SNF2/RAD54-like_C"/>
</dbReference>
<feature type="domain" description="Helicase C-terminal" evidence="6">
    <location>
        <begin position="630"/>
        <end position="792"/>
    </location>
</feature>
<dbReference type="Pfam" id="PF00176">
    <property type="entry name" value="SNF2-rel_dom"/>
    <property type="match status" value="1"/>
</dbReference>
<evidence type="ECO:0000259" key="6">
    <source>
        <dbReference type="PROSITE" id="PS51194"/>
    </source>
</evidence>
<dbReference type="Pfam" id="PF00271">
    <property type="entry name" value="Helicase_C"/>
    <property type="match status" value="1"/>
</dbReference>
<keyword evidence="3" id="KW-0067">ATP-binding</keyword>
<protein>
    <submittedName>
        <fullName evidence="7">DNA repair and recombination protein RAD26</fullName>
    </submittedName>
</protein>
<dbReference type="Gene3D" id="1.20.120.850">
    <property type="entry name" value="SWI2/SNF2 ATPases, N-terminal domain"/>
    <property type="match status" value="1"/>
</dbReference>
<dbReference type="PROSITE" id="PS51194">
    <property type="entry name" value="HELICASE_CTER"/>
    <property type="match status" value="1"/>
</dbReference>
<dbReference type="SUPFAM" id="SSF52540">
    <property type="entry name" value="P-loop containing nucleoside triphosphate hydrolases"/>
    <property type="match status" value="2"/>
</dbReference>
<dbReference type="InterPro" id="IPR001650">
    <property type="entry name" value="Helicase_C-like"/>
</dbReference>
<feature type="compositionally biased region" description="Basic and acidic residues" evidence="4">
    <location>
        <begin position="177"/>
        <end position="188"/>
    </location>
</feature>
<dbReference type="InterPro" id="IPR038718">
    <property type="entry name" value="SNF2-like_sf"/>
</dbReference>
<feature type="domain" description="Helicase ATP-binding" evidence="5">
    <location>
        <begin position="299"/>
        <end position="469"/>
    </location>
</feature>
<evidence type="ECO:0000256" key="3">
    <source>
        <dbReference type="ARBA" id="ARBA00022840"/>
    </source>
</evidence>
<dbReference type="InterPro" id="IPR027417">
    <property type="entry name" value="P-loop_NTPase"/>
</dbReference>
<evidence type="ECO:0000313" key="8">
    <source>
        <dbReference type="Proteomes" id="UP001365128"/>
    </source>
</evidence>
<dbReference type="InterPro" id="IPR050496">
    <property type="entry name" value="SNF2_RAD54_helicase_repair"/>
</dbReference>
<dbReference type="Gene3D" id="3.40.50.300">
    <property type="entry name" value="P-loop containing nucleotide triphosphate hydrolases"/>
    <property type="match status" value="1"/>
</dbReference>
<feature type="region of interest" description="Disordered" evidence="4">
    <location>
        <begin position="1"/>
        <end position="61"/>
    </location>
</feature>
<feature type="region of interest" description="Disordered" evidence="4">
    <location>
        <begin position="821"/>
        <end position="846"/>
    </location>
</feature>
<evidence type="ECO:0000256" key="2">
    <source>
        <dbReference type="ARBA" id="ARBA00022801"/>
    </source>
</evidence>
<dbReference type="EMBL" id="JBBPDW010000019">
    <property type="protein sequence ID" value="KAK7543878.1"/>
    <property type="molecule type" value="Genomic_DNA"/>
</dbReference>
<feature type="region of interest" description="Disordered" evidence="4">
    <location>
        <begin position="171"/>
        <end position="198"/>
    </location>
</feature>
<dbReference type="PANTHER" id="PTHR45629">
    <property type="entry name" value="SNF2/RAD54 FAMILY MEMBER"/>
    <property type="match status" value="1"/>
</dbReference>
<dbReference type="CDD" id="cd18004">
    <property type="entry name" value="DEXHc_RAD54"/>
    <property type="match status" value="1"/>
</dbReference>
<name>A0ABR1M7R6_9PEZI</name>
<evidence type="ECO:0000256" key="1">
    <source>
        <dbReference type="ARBA" id="ARBA00022741"/>
    </source>
</evidence>
<sequence length="955" mass="105423">MLNNKPFKSPLLSRKPSTNPSEPSRPSEPTGPPPKKRRVSEDNNGPVFAQPRSSQTSGTFRKPLLSIVNPAANEPTTTSNDDGNEAYYMVLWRKFTTKKNKTWDGDGVLSVRNGYAYLQDIDGREMGKTNCSIPLLPGSTMSVGGKEIEVDSIIAKKDYLAGKPFLNHTPAPVIRAPESKEKDTEKKPLLSSKARNKQEKVEAKQVEVVNVAAAKNSHATNGKFKNPLLDKSAMPIMSNTAVPQPRHDPKGPDALVMKRPSSVPKGKQVVDVVVDPILSKHLRDHQREGVSFLYECVMGMGPYNGQGAILADEMGLGKTLQSIALIWTLMKQNPIHEEPPIVKKTLVVAPAGTVQNWRKEFRKWLGRERIGVFVADDPKIRLRDFTRGRCYQVMIIGFEKLQKSYDEISKDCQIDLIVIDESHRLKTAKNKSSAAIRALNCDRIVSLSGTPFSNNLLEFHAVADLVNPGCLGKLSTFKREFENPIVKASQPEATAKDKEKGTARQQELDRLVEAFMLRRRADVLSKYLPPKTEHILLCQPTNVQAEIYRQILASPVFKGALGSGGENAFQLINILKQVCNIPMLLSNPKSITSPNDTPEPESKTSLIKAALDAVPAKLLKNPGISAKWYVLDSLLHQIHSTTEEKVVVVSHYTTTLDRIGNLLTSLSYPYLRIDGSVAANKRQDMINKFNNSSASSTFAFLLSTKAGGVGINLVGASRLILYDIDWNPAHELQAMARIHRDGQKRPCKIYRLLTMGALDEKIYQRQLSKQSLADSVIDNKSAGSSFTKDDLRDLFTLDESGRCQTHELIACPCEGRGNDGGLVPSNDTKEPVLQSNGVDDTDDEGDFPDLPALLKASQVDMAAQEKDIKGKKKSKGGDMMALMQYAHIDTSLLKRAAPKRVVARLDDDEDSDEDAAEAVAEDAVDLEAMIDDEPLLQVLKEQDSRVKFVFSKTTS</sequence>
<dbReference type="SMART" id="SM00490">
    <property type="entry name" value="HELICc"/>
    <property type="match status" value="1"/>
</dbReference>
<proteinExistence type="predicted"/>
<feature type="compositionally biased region" description="Low complexity" evidence="4">
    <location>
        <begin position="16"/>
        <end position="28"/>
    </location>
</feature>
<accession>A0ABR1M7R6</accession>
<organism evidence="7 8">
    <name type="scientific">Phyllosticta citricarpa</name>
    <dbReference type="NCBI Taxonomy" id="55181"/>
    <lineage>
        <taxon>Eukaryota</taxon>
        <taxon>Fungi</taxon>
        <taxon>Dikarya</taxon>
        <taxon>Ascomycota</taxon>
        <taxon>Pezizomycotina</taxon>
        <taxon>Dothideomycetes</taxon>
        <taxon>Dothideomycetes incertae sedis</taxon>
        <taxon>Botryosphaeriales</taxon>
        <taxon>Phyllostictaceae</taxon>
        <taxon>Phyllosticta</taxon>
    </lineage>
</organism>
<dbReference type="Gene3D" id="3.40.50.10810">
    <property type="entry name" value="Tandem AAA-ATPase domain"/>
    <property type="match status" value="1"/>
</dbReference>
<comment type="caution">
    <text evidence="7">The sequence shown here is derived from an EMBL/GenBank/DDBJ whole genome shotgun (WGS) entry which is preliminary data.</text>
</comment>
<dbReference type="PANTHER" id="PTHR45629:SF7">
    <property type="entry name" value="DNA EXCISION REPAIR PROTEIN ERCC-6-RELATED"/>
    <property type="match status" value="1"/>
</dbReference>
<gene>
    <name evidence="7" type="ORF">IWX46DRAFT_526792</name>
</gene>
<dbReference type="PROSITE" id="PS51192">
    <property type="entry name" value="HELICASE_ATP_BIND_1"/>
    <property type="match status" value="1"/>
</dbReference>
<dbReference type="InterPro" id="IPR000330">
    <property type="entry name" value="SNF2_N"/>
</dbReference>
<keyword evidence="1" id="KW-0547">Nucleotide-binding</keyword>